<dbReference type="Gene3D" id="3.30.565.10">
    <property type="entry name" value="Histidine kinase-like ATPase, C-terminal domain"/>
    <property type="match status" value="1"/>
</dbReference>
<evidence type="ECO:0000256" key="5">
    <source>
        <dbReference type="ARBA" id="ARBA00022553"/>
    </source>
</evidence>
<keyword evidence="4" id="KW-1003">Cell membrane</keyword>
<keyword evidence="12" id="KW-0902">Two-component regulatory system</keyword>
<dbReference type="PROSITE" id="PS50109">
    <property type="entry name" value="HIS_KIN"/>
    <property type="match status" value="1"/>
</dbReference>
<dbReference type="EMBL" id="QCZG01000043">
    <property type="protein sequence ID" value="PWA08016.1"/>
    <property type="molecule type" value="Genomic_DNA"/>
</dbReference>
<dbReference type="InterPro" id="IPR016120">
    <property type="entry name" value="Sig_transdc_His_kin_SpoOB"/>
</dbReference>
<evidence type="ECO:0000256" key="3">
    <source>
        <dbReference type="ARBA" id="ARBA00012438"/>
    </source>
</evidence>
<dbReference type="PANTHER" id="PTHR44936">
    <property type="entry name" value="SENSOR PROTEIN CREC"/>
    <property type="match status" value="1"/>
</dbReference>
<evidence type="ECO:0000256" key="4">
    <source>
        <dbReference type="ARBA" id="ARBA00022475"/>
    </source>
</evidence>
<comment type="subcellular location">
    <subcellularLocation>
        <location evidence="2">Cell membrane</location>
        <topology evidence="2">Multi-pass membrane protein</topology>
    </subcellularLocation>
</comment>
<evidence type="ECO:0000313" key="17">
    <source>
        <dbReference type="Proteomes" id="UP000245998"/>
    </source>
</evidence>
<evidence type="ECO:0000256" key="1">
    <source>
        <dbReference type="ARBA" id="ARBA00000085"/>
    </source>
</evidence>
<keyword evidence="8" id="KW-0547">Nucleotide-binding</keyword>
<dbReference type="Gene3D" id="1.10.287.130">
    <property type="match status" value="1"/>
</dbReference>
<keyword evidence="10" id="KW-0067">ATP-binding</keyword>
<dbReference type="EC" id="2.7.13.3" evidence="3"/>
<comment type="caution">
    <text evidence="16">The sequence shown here is derived from an EMBL/GenBank/DDBJ whole genome shotgun (WGS) entry which is preliminary data.</text>
</comment>
<feature type="transmembrane region" description="Helical" evidence="14">
    <location>
        <begin position="29"/>
        <end position="52"/>
    </location>
</feature>
<evidence type="ECO:0000259" key="15">
    <source>
        <dbReference type="PROSITE" id="PS50109"/>
    </source>
</evidence>
<comment type="catalytic activity">
    <reaction evidence="1">
        <text>ATP + protein L-histidine = ADP + protein N-phospho-L-histidine.</text>
        <dbReference type="EC" id="2.7.13.3"/>
    </reaction>
</comment>
<reference evidence="16 17" key="1">
    <citation type="submission" date="2018-04" db="EMBL/GenBank/DDBJ databases">
        <title>Camelliibacillus theae gen. nov., sp. nov., isolated from Pu'er tea.</title>
        <authorList>
            <person name="Niu L."/>
        </authorList>
    </citation>
    <scope>NUCLEOTIDE SEQUENCE [LARGE SCALE GENOMIC DNA]</scope>
    <source>
        <strain evidence="16 17">T8</strain>
    </source>
</reference>
<keyword evidence="9 16" id="KW-0418">Kinase</keyword>
<evidence type="ECO:0000256" key="8">
    <source>
        <dbReference type="ARBA" id="ARBA00022741"/>
    </source>
</evidence>
<evidence type="ECO:0000256" key="9">
    <source>
        <dbReference type="ARBA" id="ARBA00022777"/>
    </source>
</evidence>
<sequence>MLMDHTSIQQKNKNKPYQKRITFNLKMKLIAAISVLIVGIFIIFSLFLHHFVSGMIEDQVGKRALDLAKTVADMPELQSAFELDDPAAVIQKLVEPIRKKTGAQFIVVGNKEGIRYSHPYPDRIGKKMVGGDNEPALKEGKSYVTKNVGSLGLSIRGKTPVLDKNGQPIGVVSVGFLNENVSAIVKNQSKLIWVTMVLIICLGIFGAVLIAHFLKKLLSDMEPEEISYLLHQKEAILQSTQEGIISVDAAGKITMINRAARDMLKSLQDKQQSFIGLPINEVLPHTNLFAQIKTIMNQEMIVGDSIVFVNQVPIMDDGEIIGGVATLRKKQEMEAITNELKQVRQYANAQRAQTHEFSNKLSIVLGLLQLRQYEEAISFIKQEQDIQQAWTQFLLKNVRDPLVSGLLQAKMNEANELDIHMAIHPESQLQTVLSGKKQQALLTGIGNLLDNAMEAVKHLPNEAERKLEIFFTDVGDDVLVEVGDSGPGIEEENVQFIFQQGFSTKRGEHRGTGLALVRHLLHEAGGEITLEQSDLGGACFIMTIPKEGE</sequence>
<keyword evidence="11 14" id="KW-1133">Transmembrane helix</keyword>
<feature type="transmembrane region" description="Helical" evidence="14">
    <location>
        <begin position="191"/>
        <end position="214"/>
    </location>
</feature>
<dbReference type="SUPFAM" id="SSF55874">
    <property type="entry name" value="ATPase domain of HSP90 chaperone/DNA topoisomerase II/histidine kinase"/>
    <property type="match status" value="1"/>
</dbReference>
<evidence type="ECO:0000256" key="6">
    <source>
        <dbReference type="ARBA" id="ARBA00022679"/>
    </source>
</evidence>
<dbReference type="CDD" id="cd18773">
    <property type="entry name" value="PDC1_HK_sensor"/>
    <property type="match status" value="1"/>
</dbReference>
<dbReference type="InterPro" id="IPR000014">
    <property type="entry name" value="PAS"/>
</dbReference>
<dbReference type="GO" id="GO:0005524">
    <property type="term" value="F:ATP binding"/>
    <property type="evidence" value="ECO:0007669"/>
    <property type="project" value="UniProtKB-KW"/>
</dbReference>
<dbReference type="Proteomes" id="UP000245998">
    <property type="component" value="Unassembled WGS sequence"/>
</dbReference>
<dbReference type="GO" id="GO:0000155">
    <property type="term" value="F:phosphorelay sensor kinase activity"/>
    <property type="evidence" value="ECO:0007669"/>
    <property type="project" value="InterPro"/>
</dbReference>
<evidence type="ECO:0000313" key="16">
    <source>
        <dbReference type="EMBL" id="PWA08016.1"/>
    </source>
</evidence>
<dbReference type="InterPro" id="IPR005467">
    <property type="entry name" value="His_kinase_dom"/>
</dbReference>
<keyword evidence="17" id="KW-1185">Reference proteome</keyword>
<evidence type="ECO:0000256" key="2">
    <source>
        <dbReference type="ARBA" id="ARBA00004651"/>
    </source>
</evidence>
<dbReference type="InterPro" id="IPR004358">
    <property type="entry name" value="Sig_transdc_His_kin-like_C"/>
</dbReference>
<dbReference type="InterPro" id="IPR013767">
    <property type="entry name" value="PAS_fold"/>
</dbReference>
<keyword evidence="7 14" id="KW-0812">Transmembrane</keyword>
<dbReference type="SMART" id="SM00091">
    <property type="entry name" value="PAS"/>
    <property type="match status" value="1"/>
</dbReference>
<organism evidence="16 17">
    <name type="scientific">Pueribacillus theae</name>
    <dbReference type="NCBI Taxonomy" id="2171751"/>
    <lineage>
        <taxon>Bacteria</taxon>
        <taxon>Bacillati</taxon>
        <taxon>Bacillota</taxon>
        <taxon>Bacilli</taxon>
        <taxon>Bacillales</taxon>
        <taxon>Bacillaceae</taxon>
        <taxon>Pueribacillus</taxon>
    </lineage>
</organism>
<dbReference type="SUPFAM" id="SSF55890">
    <property type="entry name" value="Sporulation response regulatory protein Spo0B"/>
    <property type="match status" value="1"/>
</dbReference>
<dbReference type="GO" id="GO:0005886">
    <property type="term" value="C:plasma membrane"/>
    <property type="evidence" value="ECO:0007669"/>
    <property type="project" value="UniProtKB-SubCell"/>
</dbReference>
<evidence type="ECO:0000256" key="10">
    <source>
        <dbReference type="ARBA" id="ARBA00022840"/>
    </source>
</evidence>
<dbReference type="SMART" id="SM00387">
    <property type="entry name" value="HATPase_c"/>
    <property type="match status" value="1"/>
</dbReference>
<proteinExistence type="predicted"/>
<evidence type="ECO:0000256" key="11">
    <source>
        <dbReference type="ARBA" id="ARBA00022989"/>
    </source>
</evidence>
<keyword evidence="6" id="KW-0808">Transferase</keyword>
<protein>
    <recommendedName>
        <fullName evidence="3">histidine kinase</fullName>
        <ecNumber evidence="3">2.7.13.3</ecNumber>
    </recommendedName>
</protein>
<dbReference type="SUPFAM" id="SSF103190">
    <property type="entry name" value="Sensory domain-like"/>
    <property type="match status" value="1"/>
</dbReference>
<name>A0A2U1JS29_9BACI</name>
<dbReference type="Pfam" id="PF02518">
    <property type="entry name" value="HATPase_c"/>
    <property type="match status" value="1"/>
</dbReference>
<dbReference type="InterPro" id="IPR036890">
    <property type="entry name" value="HATPase_C_sf"/>
</dbReference>
<dbReference type="PRINTS" id="PR00344">
    <property type="entry name" value="BCTRLSENSOR"/>
</dbReference>
<gene>
    <name evidence="16" type="ORF">DCC39_15740</name>
</gene>
<dbReference type="Pfam" id="PF00989">
    <property type="entry name" value="PAS"/>
    <property type="match status" value="1"/>
</dbReference>
<dbReference type="CDD" id="cd00130">
    <property type="entry name" value="PAS"/>
    <property type="match status" value="1"/>
</dbReference>
<dbReference type="AlphaFoldDB" id="A0A2U1JS29"/>
<evidence type="ECO:0000256" key="13">
    <source>
        <dbReference type="ARBA" id="ARBA00023136"/>
    </source>
</evidence>
<evidence type="ECO:0000256" key="14">
    <source>
        <dbReference type="SAM" id="Phobius"/>
    </source>
</evidence>
<dbReference type="Gene3D" id="3.30.450.20">
    <property type="entry name" value="PAS domain"/>
    <property type="match status" value="2"/>
</dbReference>
<keyword evidence="5" id="KW-0597">Phosphoprotein</keyword>
<dbReference type="InterPro" id="IPR050980">
    <property type="entry name" value="2C_sensor_his_kinase"/>
</dbReference>
<dbReference type="InterPro" id="IPR033463">
    <property type="entry name" value="sCache_3"/>
</dbReference>
<evidence type="ECO:0000256" key="12">
    <source>
        <dbReference type="ARBA" id="ARBA00023012"/>
    </source>
</evidence>
<keyword evidence="13 14" id="KW-0472">Membrane</keyword>
<dbReference type="GO" id="GO:0006355">
    <property type="term" value="P:regulation of DNA-templated transcription"/>
    <property type="evidence" value="ECO:0007669"/>
    <property type="project" value="InterPro"/>
</dbReference>
<dbReference type="SUPFAM" id="SSF55785">
    <property type="entry name" value="PYP-like sensor domain (PAS domain)"/>
    <property type="match status" value="1"/>
</dbReference>
<dbReference type="InterPro" id="IPR029151">
    <property type="entry name" value="Sensor-like_sf"/>
</dbReference>
<accession>A0A2U1JS29</accession>
<dbReference type="Pfam" id="PF17203">
    <property type="entry name" value="sCache_3_2"/>
    <property type="match status" value="1"/>
</dbReference>
<evidence type="ECO:0000256" key="7">
    <source>
        <dbReference type="ARBA" id="ARBA00022692"/>
    </source>
</evidence>
<dbReference type="InterPro" id="IPR003594">
    <property type="entry name" value="HATPase_dom"/>
</dbReference>
<feature type="domain" description="Histidine kinase" evidence="15">
    <location>
        <begin position="352"/>
        <end position="548"/>
    </location>
</feature>
<dbReference type="OrthoDB" id="9792686at2"/>
<dbReference type="InterPro" id="IPR035965">
    <property type="entry name" value="PAS-like_dom_sf"/>
</dbReference>
<dbReference type="PANTHER" id="PTHR44936:SF9">
    <property type="entry name" value="SENSOR PROTEIN CREC"/>
    <property type="match status" value="1"/>
</dbReference>